<evidence type="ECO:0000256" key="1">
    <source>
        <dbReference type="SAM" id="MobiDB-lite"/>
    </source>
</evidence>
<name>A0A1L7N0N1_9CAUD</name>
<organism evidence="2 3">
    <name type="scientific">Ralstonia phage RP12</name>
    <dbReference type="NCBI Taxonomy" id="1923889"/>
    <lineage>
        <taxon>Viruses</taxon>
        <taxon>Duplodnaviria</taxon>
        <taxon>Heunggongvirae</taxon>
        <taxon>Uroviricota</taxon>
        <taxon>Caudoviricetes</taxon>
        <taxon>Chimalliviridae</taxon>
        <taxon>Ripduovirus</taxon>
        <taxon>Ripduovirus RP12</taxon>
    </lineage>
</organism>
<feature type="compositionally biased region" description="Basic and acidic residues" evidence="1">
    <location>
        <begin position="310"/>
        <end position="326"/>
    </location>
</feature>
<keyword evidence="3" id="KW-1185">Reference proteome</keyword>
<dbReference type="OrthoDB" id="1035at10239"/>
<dbReference type="RefSeq" id="YP_009598737.1">
    <property type="nucleotide sequence ID" value="NC_041911.1"/>
</dbReference>
<feature type="compositionally biased region" description="Low complexity" evidence="1">
    <location>
        <begin position="351"/>
        <end position="373"/>
    </location>
</feature>
<sequence>MAERQKVTFQRLTDHDWLRQSFMITHGTQTSSSGDPTTDDVKIRTRFFSTAEFKFADTRLGGNVVINPAPQFTRLADPRIRGLYRNSNGMGRYYSEVIDDNKRIITMTFGVPQFNSLSTFYRGFYDHNAATVARTGRAPSVFYTAGQAIGFVAGLLSPWLVLYSLGSAFIKVAMNQPSSKYYFFKPSMASYWNAVSGVANDLAVKTQLISRKLGDPWRSPGDTRSSQLSDQDLSDINRFLYDVIDSYDEETGQGNGINVYAVATRYTRIQRAAFRTLESYYKSRSAPDQFATTVDEEGKNMLQQVSDAINRPELRRPKTTFKDYMDRWTASGSPGAMEGAGSDKLSVSLDNGGNNSSTNSSTPPAAGDAAAPQGTTDLLTEKSISSASESDQTHWYDFLIAEQDDGAQYVSFRVENTGEQQESFSNQAGESEISSKINSISGAARSTRFSAADGNVGGGIAGQFVQGVISTAKDVAMGAANSLGIDGIAALGGNAFADIPKYWMNSTTSMPRMNYRIKLISPYGNRYSRFVNMWLPLSMLLAGSLPLSAGPHSYTAPFLCQLYDRGRAQTRLGMIDQLSVTRGGGNLGFNKIGEPMSIEVSFSVVELGNILHMPIAKSFNPIQGPGKLISTIFDNESLYNDYIATLSSLSLAEQIYVGERLKIGVTKYLKDADSWFSVPHAMNWFGDLAPVRAFSAFFNGVANR</sequence>
<reference evidence="2 3" key="1">
    <citation type="submission" date="2016-12" db="EMBL/GenBank/DDBJ databases">
        <title>Characterization of two jumbo phages RP12 and RP31 infecting the phytopathogen Ralstonia solanacearum.</title>
        <authorList>
            <person name="Kawasaki T."/>
            <person name="Yoshikawa G."/>
            <person name="Ogata H."/>
            <person name="Yamada T."/>
        </authorList>
    </citation>
    <scope>NUCLEOTIDE SEQUENCE [LARGE SCALE GENOMIC DNA]</scope>
    <source>
        <strain evidence="2 3">RP12</strain>
    </source>
</reference>
<evidence type="ECO:0000313" key="2">
    <source>
        <dbReference type="EMBL" id="BAW19018.1"/>
    </source>
</evidence>
<proteinExistence type="predicted"/>
<dbReference type="EMBL" id="AP017924">
    <property type="protein sequence ID" value="BAW19018.1"/>
    <property type="molecule type" value="Genomic_DNA"/>
</dbReference>
<evidence type="ECO:0000313" key="3">
    <source>
        <dbReference type="Proteomes" id="UP000222831"/>
    </source>
</evidence>
<accession>A0A1L7N0N1</accession>
<dbReference type="KEGG" id="vg:40074439"/>
<protein>
    <submittedName>
        <fullName evidence="2">Uncharacterized protein</fullName>
    </submittedName>
</protein>
<feature type="region of interest" description="Disordered" evidence="1">
    <location>
        <begin position="309"/>
        <end position="373"/>
    </location>
</feature>
<dbReference type="GeneID" id="40074439"/>
<dbReference type="Proteomes" id="UP000222831">
    <property type="component" value="Segment"/>
</dbReference>